<dbReference type="GO" id="GO:0030288">
    <property type="term" value="C:outer membrane-bounded periplasmic space"/>
    <property type="evidence" value="ECO:0007669"/>
    <property type="project" value="TreeGrafter"/>
</dbReference>
<dbReference type="PANTHER" id="PTHR30632">
    <property type="entry name" value="MOLYBDATE-BINDING PERIPLASMIC PROTEIN"/>
    <property type="match status" value="1"/>
</dbReference>
<dbReference type="PIRSF" id="PIRSF004846">
    <property type="entry name" value="ModA"/>
    <property type="match status" value="1"/>
</dbReference>
<feature type="binding site" evidence="6">
    <location>
        <position position="181"/>
    </location>
    <ligand>
        <name>molybdate</name>
        <dbReference type="ChEBI" id="CHEBI:36264"/>
    </ligand>
</feature>
<comment type="similarity">
    <text evidence="1">Belongs to the bacterial solute-binding protein ModA family.</text>
</comment>
<dbReference type="InterPro" id="IPR005950">
    <property type="entry name" value="ModA"/>
</dbReference>
<dbReference type="EMBL" id="FMZW01000002">
    <property type="protein sequence ID" value="SDC30828.1"/>
    <property type="molecule type" value="Genomic_DNA"/>
</dbReference>
<sequence>MSRLSISRLVGLFTAFVILLGALHSPARAEDKTLTVFAAASMKNALDDIDAAYTAKTGVKITASYAASSALAKQIEQGAPADVFVSADTDWMDYAIKQKNINEQTRVNLLGNSIVLIAPKDSKIDNVNIGPGFDLAKVAGDGRIATGDVKAVPVGKYAKAALEKLGAWQAAEPKFAMAESVRAALTLVARGEAVLGIVYSTDAKVEPGVKIVGTFPADTHPAIIYPVAATTTAKPETAEYLAFLRSSAAKTILEKYGFKFLISPTT</sequence>
<keyword evidence="3 6" id="KW-0479">Metal-binding</keyword>
<dbReference type="GO" id="GO:0046872">
    <property type="term" value="F:metal ion binding"/>
    <property type="evidence" value="ECO:0007669"/>
    <property type="project" value="UniProtKB-KW"/>
</dbReference>
<dbReference type="PANTHER" id="PTHR30632:SF17">
    <property type="entry name" value="MOLYBDATE-BINDING PROTEIN MODA"/>
    <property type="match status" value="1"/>
</dbReference>
<dbReference type="NCBIfam" id="TIGR01256">
    <property type="entry name" value="modA"/>
    <property type="match status" value="1"/>
</dbReference>
<evidence type="ECO:0000256" key="6">
    <source>
        <dbReference type="PIRSR" id="PIRSR004846-1"/>
    </source>
</evidence>
<evidence type="ECO:0000313" key="8">
    <source>
        <dbReference type="Proteomes" id="UP000199245"/>
    </source>
</evidence>
<dbReference type="Gene3D" id="3.40.190.10">
    <property type="entry name" value="Periplasmic binding protein-like II"/>
    <property type="match status" value="2"/>
</dbReference>
<dbReference type="CDD" id="cd13536">
    <property type="entry name" value="PBP2_EcModA"/>
    <property type="match status" value="1"/>
</dbReference>
<feature type="binding site" evidence="6">
    <location>
        <position position="68"/>
    </location>
    <ligand>
        <name>molybdate</name>
        <dbReference type="ChEBI" id="CHEBI:36264"/>
    </ligand>
</feature>
<dbReference type="GO" id="GO:1901359">
    <property type="term" value="F:tungstate binding"/>
    <property type="evidence" value="ECO:0007669"/>
    <property type="project" value="UniProtKB-ARBA"/>
</dbReference>
<gene>
    <name evidence="7" type="ORF">SAMN05216337_1002108</name>
</gene>
<evidence type="ECO:0000313" key="7">
    <source>
        <dbReference type="EMBL" id="SDC30828.1"/>
    </source>
</evidence>
<dbReference type="GO" id="GO:0030973">
    <property type="term" value="F:molybdate ion binding"/>
    <property type="evidence" value="ECO:0007669"/>
    <property type="project" value="TreeGrafter"/>
</dbReference>
<protein>
    <submittedName>
        <fullName evidence="7">Molybdate transport system substrate-binding protein</fullName>
    </submittedName>
</protein>
<proteinExistence type="inferred from homology"/>
<evidence type="ECO:0000256" key="5">
    <source>
        <dbReference type="ARBA" id="ARBA00062515"/>
    </source>
</evidence>
<name>A0A1G6KJ27_9BRAD</name>
<dbReference type="GO" id="GO:0015689">
    <property type="term" value="P:molybdate ion transport"/>
    <property type="evidence" value="ECO:0007669"/>
    <property type="project" value="InterPro"/>
</dbReference>
<feature type="binding site" evidence="6">
    <location>
        <position position="41"/>
    </location>
    <ligand>
        <name>molybdate</name>
        <dbReference type="ChEBI" id="CHEBI:36264"/>
    </ligand>
</feature>
<dbReference type="Proteomes" id="UP000199245">
    <property type="component" value="Unassembled WGS sequence"/>
</dbReference>
<evidence type="ECO:0000256" key="1">
    <source>
        <dbReference type="ARBA" id="ARBA00009175"/>
    </source>
</evidence>
<feature type="binding site" evidence="6">
    <location>
        <position position="199"/>
    </location>
    <ligand>
        <name>molybdate</name>
        <dbReference type="ChEBI" id="CHEBI:36264"/>
    </ligand>
</feature>
<accession>A0A1G6KJ27</accession>
<reference evidence="7 8" key="1">
    <citation type="submission" date="2016-10" db="EMBL/GenBank/DDBJ databases">
        <authorList>
            <person name="de Groot N.N."/>
        </authorList>
    </citation>
    <scope>NUCLEOTIDE SEQUENCE [LARGE SCALE GENOMIC DNA]</scope>
    <source>
        <strain evidence="7 8">R5</strain>
    </source>
</reference>
<dbReference type="FunFam" id="3.40.190.10:FF:000035">
    <property type="entry name" value="Molybdate ABC transporter substrate-binding protein"/>
    <property type="match status" value="1"/>
</dbReference>
<keyword evidence="4" id="KW-0732">Signal</keyword>
<dbReference type="Pfam" id="PF13531">
    <property type="entry name" value="SBP_bac_11"/>
    <property type="match status" value="1"/>
</dbReference>
<keyword evidence="2 6" id="KW-0500">Molybdenum</keyword>
<evidence type="ECO:0000256" key="3">
    <source>
        <dbReference type="ARBA" id="ARBA00022723"/>
    </source>
</evidence>
<comment type="subunit">
    <text evidence="5">The complex is composed of two ATP-binding proteins (ModC), two transmembrane proteins (ModB) and a solute-binding protein (ModA).</text>
</comment>
<dbReference type="InterPro" id="IPR050682">
    <property type="entry name" value="ModA/WtpA"/>
</dbReference>
<dbReference type="NCBIfam" id="NF007958">
    <property type="entry name" value="PRK10677.1"/>
    <property type="match status" value="1"/>
</dbReference>
<dbReference type="RefSeq" id="WP_092078687.1">
    <property type="nucleotide sequence ID" value="NZ_FMZW01000002.1"/>
</dbReference>
<dbReference type="AlphaFoldDB" id="A0A1G6KJ27"/>
<evidence type="ECO:0000256" key="2">
    <source>
        <dbReference type="ARBA" id="ARBA00022505"/>
    </source>
</evidence>
<evidence type="ECO:0000256" key="4">
    <source>
        <dbReference type="ARBA" id="ARBA00022729"/>
    </source>
</evidence>
<organism evidence="7 8">
    <name type="scientific">Bradyrhizobium brasilense</name>
    <dbReference type="NCBI Taxonomy" id="1419277"/>
    <lineage>
        <taxon>Bacteria</taxon>
        <taxon>Pseudomonadati</taxon>
        <taxon>Pseudomonadota</taxon>
        <taxon>Alphaproteobacteria</taxon>
        <taxon>Hyphomicrobiales</taxon>
        <taxon>Nitrobacteraceae</taxon>
        <taxon>Bradyrhizobium</taxon>
    </lineage>
</organism>
<dbReference type="SUPFAM" id="SSF53850">
    <property type="entry name" value="Periplasmic binding protein-like II"/>
    <property type="match status" value="1"/>
</dbReference>